<evidence type="ECO:0000256" key="2">
    <source>
        <dbReference type="SAM" id="MobiDB-lite"/>
    </source>
</evidence>
<evidence type="ECO:0000313" key="4">
    <source>
        <dbReference type="Proteomes" id="UP000261660"/>
    </source>
</evidence>
<dbReference type="GeneTree" id="ENSGT01030000234599"/>
<dbReference type="Ensembl" id="ENSLBET00000004520.1">
    <property type="protein sequence ID" value="ENSLBEP00000004300.1"/>
    <property type="gene ID" value="ENSLBEG00000003300.1"/>
</dbReference>
<evidence type="ECO:0000256" key="1">
    <source>
        <dbReference type="ARBA" id="ARBA00010090"/>
    </source>
</evidence>
<feature type="compositionally biased region" description="Basic residues" evidence="2">
    <location>
        <begin position="268"/>
        <end position="281"/>
    </location>
</feature>
<dbReference type="GO" id="GO:0005576">
    <property type="term" value="C:extracellular region"/>
    <property type="evidence" value="ECO:0007669"/>
    <property type="project" value="InterPro"/>
</dbReference>
<dbReference type="InParanoid" id="A0A3Q3EA62"/>
<evidence type="ECO:0000313" key="3">
    <source>
        <dbReference type="Ensembl" id="ENSLBEP00000004300.1"/>
    </source>
</evidence>
<feature type="compositionally biased region" description="Basic and acidic residues" evidence="2">
    <location>
        <begin position="310"/>
        <end position="328"/>
    </location>
</feature>
<proteinExistence type="inferred from homology"/>
<dbReference type="Pfam" id="PF05461">
    <property type="entry name" value="ApoL"/>
    <property type="match status" value="1"/>
</dbReference>
<feature type="compositionally biased region" description="Basic and acidic residues" evidence="2">
    <location>
        <begin position="36"/>
        <end position="50"/>
    </location>
</feature>
<protein>
    <submittedName>
        <fullName evidence="3">Si:cabz01007807.1</fullName>
    </submittedName>
</protein>
<feature type="region of interest" description="Disordered" evidence="2">
    <location>
        <begin position="177"/>
        <end position="380"/>
    </location>
</feature>
<dbReference type="GO" id="GO:0006869">
    <property type="term" value="P:lipid transport"/>
    <property type="evidence" value="ECO:0007669"/>
    <property type="project" value="InterPro"/>
</dbReference>
<dbReference type="PANTHER" id="PTHR14096">
    <property type="entry name" value="APOLIPOPROTEIN L"/>
    <property type="match status" value="1"/>
</dbReference>
<dbReference type="GO" id="GO:0016020">
    <property type="term" value="C:membrane"/>
    <property type="evidence" value="ECO:0007669"/>
    <property type="project" value="TreeGrafter"/>
</dbReference>
<dbReference type="Proteomes" id="UP000261660">
    <property type="component" value="Unplaced"/>
</dbReference>
<dbReference type="GO" id="GO:0008289">
    <property type="term" value="F:lipid binding"/>
    <property type="evidence" value="ECO:0007669"/>
    <property type="project" value="InterPro"/>
</dbReference>
<comment type="similarity">
    <text evidence="1">Belongs to the apolipoprotein L family.</text>
</comment>
<accession>A0A3Q3EA62</accession>
<feature type="compositionally biased region" description="Basic residues" evidence="2">
    <location>
        <begin position="154"/>
        <end position="163"/>
    </location>
</feature>
<name>A0A3Q3EA62_9LABR</name>
<dbReference type="InterPro" id="IPR008405">
    <property type="entry name" value="ApoL"/>
</dbReference>
<keyword evidence="4" id="KW-1185">Reference proteome</keyword>
<reference evidence="3" key="1">
    <citation type="submission" date="2025-08" db="UniProtKB">
        <authorList>
            <consortium name="Ensembl"/>
        </authorList>
    </citation>
    <scope>IDENTIFICATION</scope>
</reference>
<feature type="compositionally biased region" description="Basic and acidic residues" evidence="2">
    <location>
        <begin position="111"/>
        <end position="122"/>
    </location>
</feature>
<sequence length="731" mass="80809">MKGNSDGGSGEDQDGLGSQVKKKEPKLRMSLLSRRGSKEKFSDDTKEGKSRTLPTSRRPSKDYYSEWNLSPGENEDGEQNETDYRKKPLKTKVSQLLRRASTNSSVLNGHLHQETKDGEKKSVGKKNSIIRRWSEGTALDGSTGEEDGGEAHHGEKKTKKMKIKFVPQRGYTITLEKNDGLKGAHGYTPRKSSKDKSQDEVLGACGYTPRKTSQDDAFEYEEELKRQSLQSTSKADLMDDEDFQRALHMSAGLNGDVDPYGMEDVKPKKPTKMKMLHVGRRSSKEDMLDDPYLQKKKSSFSAEELDDEDLKGMDKPKKSKHKAPDPPPRKPKTSNGQSEPIGFSHHMPQQAACDVFAEDFDQTGKEFMSPEEMYGSDLDEADVCKPKKSSKLKLLKKSKAKNKAMDSESDDPTGATSGGFMSEAAEAEWLAAQMDERAAEGLEDDDEEGDTDSLMEWWNTVEKWDEVPSDDEDKVLQEDEARSFSILADKVNCGIRVYNKVFTERAEVLWQSIITLHAIADNISTFHHKAKIAGITGGTTTAVGGVTAIAGLALAPFTFGASLIVTAVGVGVATAGGIASASAAISDNVNNMHDRKKVEMVLEEYEAHLLDIGKIVHFVNQGLYKLRGHPFLRSGTQHYSKDWEVRQAVQMISLVDAPILRATEVTDEALAAVQGLFVGMDKYFVKDSRELKKGCKKEVVSQIKEVAAMLNDGIVELNAIREELQEATGYV</sequence>
<dbReference type="STRING" id="56723.ENSLBEP00000004300"/>
<dbReference type="GO" id="GO:0042157">
    <property type="term" value="P:lipoprotein metabolic process"/>
    <property type="evidence" value="ECO:0007669"/>
    <property type="project" value="InterPro"/>
</dbReference>
<dbReference type="PANTHER" id="PTHR14096:SF64">
    <property type="match status" value="1"/>
</dbReference>
<organism evidence="3 4">
    <name type="scientific">Labrus bergylta</name>
    <name type="common">ballan wrasse</name>
    <dbReference type="NCBI Taxonomy" id="56723"/>
    <lineage>
        <taxon>Eukaryota</taxon>
        <taxon>Metazoa</taxon>
        <taxon>Chordata</taxon>
        <taxon>Craniata</taxon>
        <taxon>Vertebrata</taxon>
        <taxon>Euteleostomi</taxon>
        <taxon>Actinopterygii</taxon>
        <taxon>Neopterygii</taxon>
        <taxon>Teleostei</taxon>
        <taxon>Neoteleostei</taxon>
        <taxon>Acanthomorphata</taxon>
        <taxon>Eupercaria</taxon>
        <taxon>Labriformes</taxon>
        <taxon>Labridae</taxon>
        <taxon>Labrus</taxon>
    </lineage>
</organism>
<feature type="region of interest" description="Disordered" evidence="2">
    <location>
        <begin position="1"/>
        <end position="163"/>
    </location>
</feature>
<dbReference type="AlphaFoldDB" id="A0A3Q3EA62"/>
<reference evidence="3" key="2">
    <citation type="submission" date="2025-09" db="UniProtKB">
        <authorList>
            <consortium name="Ensembl"/>
        </authorList>
    </citation>
    <scope>IDENTIFICATION</scope>
</reference>
<feature type="region of interest" description="Disordered" evidence="2">
    <location>
        <begin position="395"/>
        <end position="419"/>
    </location>
</feature>